<dbReference type="RefSeq" id="XP_066084624.1">
    <property type="nucleotide sequence ID" value="XM_066228527.1"/>
</dbReference>
<name>A0AAX4KK37_9TREE</name>
<protein>
    <submittedName>
        <fullName evidence="3">Uncharacterized protein</fullName>
    </submittedName>
</protein>
<dbReference type="AlphaFoldDB" id="A0AAX4KK37"/>
<feature type="region of interest" description="Disordered" evidence="1">
    <location>
        <begin position="42"/>
        <end position="83"/>
    </location>
</feature>
<feature type="compositionally biased region" description="Polar residues" evidence="1">
    <location>
        <begin position="69"/>
        <end position="79"/>
    </location>
</feature>
<dbReference type="KEGG" id="ker:91103551"/>
<organism evidence="3 4">
    <name type="scientific">Kwoniella europaea PYCC6329</name>
    <dbReference type="NCBI Taxonomy" id="1423913"/>
    <lineage>
        <taxon>Eukaryota</taxon>
        <taxon>Fungi</taxon>
        <taxon>Dikarya</taxon>
        <taxon>Basidiomycota</taxon>
        <taxon>Agaricomycotina</taxon>
        <taxon>Tremellomycetes</taxon>
        <taxon>Tremellales</taxon>
        <taxon>Cryptococcaceae</taxon>
        <taxon>Kwoniella</taxon>
    </lineage>
</organism>
<evidence type="ECO:0000313" key="3">
    <source>
        <dbReference type="EMBL" id="WWD06657.1"/>
    </source>
</evidence>
<reference evidence="3 4" key="1">
    <citation type="submission" date="2024-01" db="EMBL/GenBank/DDBJ databases">
        <title>Comparative genomics of Cryptococcus and Kwoniella reveals pathogenesis evolution and contrasting modes of karyotype evolution via chromosome fusion or intercentromeric recombination.</title>
        <authorList>
            <person name="Coelho M.A."/>
            <person name="David-Palma M."/>
            <person name="Shea T."/>
            <person name="Bowers K."/>
            <person name="McGinley-Smith S."/>
            <person name="Mohammad A.W."/>
            <person name="Gnirke A."/>
            <person name="Yurkov A.M."/>
            <person name="Nowrousian M."/>
            <person name="Sun S."/>
            <person name="Cuomo C.A."/>
            <person name="Heitman J."/>
        </authorList>
    </citation>
    <scope>NUCLEOTIDE SEQUENCE [LARGE SCALE GENOMIC DNA]</scope>
    <source>
        <strain evidence="3 4">PYCC6329</strain>
    </source>
</reference>
<dbReference type="GeneID" id="91103551"/>
<evidence type="ECO:0000256" key="1">
    <source>
        <dbReference type="SAM" id="MobiDB-lite"/>
    </source>
</evidence>
<proteinExistence type="predicted"/>
<keyword evidence="2" id="KW-0812">Transmembrane</keyword>
<feature type="transmembrane region" description="Helical" evidence="2">
    <location>
        <begin position="92"/>
        <end position="122"/>
    </location>
</feature>
<dbReference type="Gene3D" id="6.10.110.10">
    <property type="match status" value="1"/>
</dbReference>
<evidence type="ECO:0000313" key="4">
    <source>
        <dbReference type="Proteomes" id="UP001358614"/>
    </source>
</evidence>
<keyword evidence="4" id="KW-1185">Reference proteome</keyword>
<evidence type="ECO:0000256" key="2">
    <source>
        <dbReference type="SAM" id="Phobius"/>
    </source>
</evidence>
<gene>
    <name evidence="3" type="ORF">V865_004750</name>
</gene>
<sequence length="206" mass="21084">MEKSETRVTNPVVADQISEYQDEEIHGNDVTSPSILINEITASASEQKQEITPIEQLHPEAENDKPDEVNSQEQFNSQGGARGWVKNPGKAAFFASTGLVIAVPTLIAVAVIAVPVLGALVFTSLGPAAGSVAAGAQVAGAPPAAGGLFSTLQSAAMGGYGVSAVNGAIQGTAARGAGAKLYHIKASKKKRRAIGLSCVDMRMDGS</sequence>
<feature type="region of interest" description="Disordered" evidence="1">
    <location>
        <begin position="1"/>
        <end position="25"/>
    </location>
</feature>
<keyword evidence="2" id="KW-0472">Membrane</keyword>
<dbReference type="InterPro" id="IPR038213">
    <property type="entry name" value="IFI6/IFI27-like_sf"/>
</dbReference>
<accession>A0AAX4KK37</accession>
<dbReference type="Proteomes" id="UP001358614">
    <property type="component" value="Chromosome 1"/>
</dbReference>
<keyword evidence="2" id="KW-1133">Transmembrane helix</keyword>
<feature type="compositionally biased region" description="Basic and acidic residues" evidence="1">
    <location>
        <begin position="57"/>
        <end position="68"/>
    </location>
</feature>
<dbReference type="EMBL" id="CP144089">
    <property type="protein sequence ID" value="WWD06657.1"/>
    <property type="molecule type" value="Genomic_DNA"/>
</dbReference>